<dbReference type="GO" id="GO:0030170">
    <property type="term" value="F:pyridoxal phosphate binding"/>
    <property type="evidence" value="ECO:0007669"/>
    <property type="project" value="InterPro"/>
</dbReference>
<dbReference type="Gene3D" id="3.40.640.10">
    <property type="entry name" value="Type I PLP-dependent aspartate aminotransferase-like (Major domain)"/>
    <property type="match status" value="1"/>
</dbReference>
<keyword evidence="5" id="KW-0808">Transferase</keyword>
<dbReference type="Gene3D" id="3.90.1150.10">
    <property type="entry name" value="Aspartate Aminotransferase, domain 1"/>
    <property type="match status" value="1"/>
</dbReference>
<dbReference type="InterPro" id="IPR015421">
    <property type="entry name" value="PyrdxlP-dep_Trfase_major"/>
</dbReference>
<evidence type="ECO:0000256" key="5">
    <source>
        <dbReference type="ARBA" id="ARBA00022679"/>
    </source>
</evidence>
<comment type="subunit">
    <text evidence="3">Homodimer.</text>
</comment>
<dbReference type="EMBL" id="DQWE01000352">
    <property type="protein sequence ID" value="HDI83610.1"/>
    <property type="molecule type" value="Genomic_DNA"/>
</dbReference>
<protein>
    <submittedName>
        <fullName evidence="8">PLP-dependent aminotransferase family protein</fullName>
    </submittedName>
</protein>
<keyword evidence="6" id="KW-0663">Pyridoxal phosphate</keyword>
<keyword evidence="4 8" id="KW-0032">Aminotransferase</keyword>
<dbReference type="GO" id="GO:1901605">
    <property type="term" value="P:alpha-amino acid metabolic process"/>
    <property type="evidence" value="ECO:0007669"/>
    <property type="project" value="TreeGrafter"/>
</dbReference>
<dbReference type="InterPro" id="IPR015424">
    <property type="entry name" value="PyrdxlP-dep_Trfase"/>
</dbReference>
<comment type="caution">
    <text evidence="8">The sequence shown here is derived from an EMBL/GenBank/DDBJ whole genome shotgun (WGS) entry which is preliminary data.</text>
</comment>
<reference evidence="8" key="1">
    <citation type="journal article" date="2020" name="mSystems">
        <title>Genome- and Community-Level Interaction Insights into Carbon Utilization and Element Cycling Functions of Hydrothermarchaeota in Hydrothermal Sediment.</title>
        <authorList>
            <person name="Zhou Z."/>
            <person name="Liu Y."/>
            <person name="Xu W."/>
            <person name="Pan J."/>
            <person name="Luo Z.H."/>
            <person name="Li M."/>
        </authorList>
    </citation>
    <scope>NUCLEOTIDE SEQUENCE [LARGE SCALE GENOMIC DNA]</scope>
    <source>
        <strain evidence="8">HyVt-102</strain>
    </source>
</reference>
<dbReference type="PANTHER" id="PTHR42790">
    <property type="entry name" value="AMINOTRANSFERASE"/>
    <property type="match status" value="1"/>
</dbReference>
<evidence type="ECO:0000256" key="4">
    <source>
        <dbReference type="ARBA" id="ARBA00022576"/>
    </source>
</evidence>
<dbReference type="InterPro" id="IPR004839">
    <property type="entry name" value="Aminotransferase_I/II_large"/>
</dbReference>
<dbReference type="FunFam" id="3.40.640.10:FF:000053">
    <property type="entry name" value="Aminotransferase, class I"/>
    <property type="match status" value="1"/>
</dbReference>
<name>A0A7C0ZAI5_UNCW3</name>
<dbReference type="Pfam" id="PF00155">
    <property type="entry name" value="Aminotran_1_2"/>
    <property type="match status" value="1"/>
</dbReference>
<evidence type="ECO:0000313" key="8">
    <source>
        <dbReference type="EMBL" id="HDI83610.1"/>
    </source>
</evidence>
<evidence type="ECO:0000259" key="7">
    <source>
        <dbReference type="Pfam" id="PF00155"/>
    </source>
</evidence>
<dbReference type="SUPFAM" id="SSF53383">
    <property type="entry name" value="PLP-dependent transferases"/>
    <property type="match status" value="1"/>
</dbReference>
<dbReference type="AlphaFoldDB" id="A0A7C0ZAI5"/>
<proteinExistence type="inferred from homology"/>
<gene>
    <name evidence="8" type="ORF">ENF18_07465</name>
</gene>
<dbReference type="GO" id="GO:0008483">
    <property type="term" value="F:transaminase activity"/>
    <property type="evidence" value="ECO:0007669"/>
    <property type="project" value="UniProtKB-KW"/>
</dbReference>
<organism evidence="8">
    <name type="scientific">candidate division WOR-3 bacterium</name>
    <dbReference type="NCBI Taxonomy" id="2052148"/>
    <lineage>
        <taxon>Bacteria</taxon>
        <taxon>Bacteria division WOR-3</taxon>
    </lineage>
</organism>
<accession>A0A7C0ZAI5</accession>
<evidence type="ECO:0000256" key="6">
    <source>
        <dbReference type="ARBA" id="ARBA00022898"/>
    </source>
</evidence>
<evidence type="ECO:0000256" key="1">
    <source>
        <dbReference type="ARBA" id="ARBA00001933"/>
    </source>
</evidence>
<comment type="cofactor">
    <cofactor evidence="1">
        <name>pyridoxal 5'-phosphate</name>
        <dbReference type="ChEBI" id="CHEBI:597326"/>
    </cofactor>
</comment>
<dbReference type="InterPro" id="IPR015422">
    <property type="entry name" value="PyrdxlP-dep_Trfase_small"/>
</dbReference>
<evidence type="ECO:0000256" key="3">
    <source>
        <dbReference type="ARBA" id="ARBA00011738"/>
    </source>
</evidence>
<dbReference type="InterPro" id="IPR050859">
    <property type="entry name" value="Class-I_PLP-dep_aminotransf"/>
</dbReference>
<dbReference type="Proteomes" id="UP000885847">
    <property type="component" value="Unassembled WGS sequence"/>
</dbReference>
<evidence type="ECO:0000256" key="2">
    <source>
        <dbReference type="ARBA" id="ARBA00007441"/>
    </source>
</evidence>
<comment type="similarity">
    <text evidence="2">Belongs to the class-I pyridoxal-phosphate-dependent aminotransferase family.</text>
</comment>
<dbReference type="PANTHER" id="PTHR42790:SF19">
    <property type="entry name" value="KYNURENINE_ALPHA-AMINOADIPATE AMINOTRANSFERASE, MITOCHONDRIAL"/>
    <property type="match status" value="1"/>
</dbReference>
<sequence length="401" mass="46015">MKPEIEKMWESSYASRIAKLQSSIIREILKITQKPDVISFAGGLPAPEMFPIRAFEEAARYLLPREGQRMLQYSPTEGFPPLKEFLAEYMRRYDVPAEPSNVLPTNGSQQALDLVGKIFLEEGDAIITSRPTYLGAIQAWNAYNPRYLTVDMDDDGMIVEQIEDHLKREKVKFIYVLPNFHNPAGVTIPLERRKAIVELADKYNVFIVEDDPYGELRYEGEDIPPFITLRKERVIYLSTFSKTLAPGLRLGWITAPEFVMKKFIQAKQGADLHTGTLVQYLAWDLCDRGILRSHVKKIREVYKRRRDLMLSEMDKHFPKDGVKWTRPQGGLFLWVILPEHVDTGKLLERAVEMKVAYVPGYAFYPDGGGKNTLRLNFSNAKEENIVLGIERLGRLFKEAIG</sequence>
<feature type="domain" description="Aminotransferase class I/classII large" evidence="7">
    <location>
        <begin position="57"/>
        <end position="391"/>
    </location>
</feature>
<dbReference type="CDD" id="cd00609">
    <property type="entry name" value="AAT_like"/>
    <property type="match status" value="1"/>
</dbReference>